<evidence type="ECO:0000313" key="3">
    <source>
        <dbReference type="Proteomes" id="UP001174691"/>
    </source>
</evidence>
<keyword evidence="1" id="KW-1133">Transmembrane helix</keyword>
<keyword evidence="3" id="KW-1185">Reference proteome</keyword>
<evidence type="ECO:0008006" key="4">
    <source>
        <dbReference type="Google" id="ProtNLM"/>
    </source>
</evidence>
<organism evidence="2 3">
    <name type="scientific">Coniochaeta hoffmannii</name>
    <dbReference type="NCBI Taxonomy" id="91930"/>
    <lineage>
        <taxon>Eukaryota</taxon>
        <taxon>Fungi</taxon>
        <taxon>Dikarya</taxon>
        <taxon>Ascomycota</taxon>
        <taxon>Pezizomycotina</taxon>
        <taxon>Sordariomycetes</taxon>
        <taxon>Sordariomycetidae</taxon>
        <taxon>Coniochaetales</taxon>
        <taxon>Coniochaetaceae</taxon>
        <taxon>Coniochaeta</taxon>
    </lineage>
</organism>
<proteinExistence type="predicted"/>
<dbReference type="Pfam" id="PF17784">
    <property type="entry name" value="Sulfotransfer_4"/>
    <property type="match status" value="1"/>
</dbReference>
<protein>
    <recommendedName>
        <fullName evidence="4">NAD dependent epimerase/dehydratase</fullName>
    </recommendedName>
</protein>
<dbReference type="InterPro" id="IPR027417">
    <property type="entry name" value="P-loop_NTPase"/>
</dbReference>
<gene>
    <name evidence="2" type="ORF">NKR19_g886</name>
</gene>
<dbReference type="AlphaFoldDB" id="A0AA38S8E1"/>
<keyword evidence="1" id="KW-0812">Transmembrane</keyword>
<accession>A0AA38S8E1</accession>
<evidence type="ECO:0000313" key="2">
    <source>
        <dbReference type="EMBL" id="KAJ9164957.1"/>
    </source>
</evidence>
<feature type="transmembrane region" description="Helical" evidence="1">
    <location>
        <begin position="237"/>
        <end position="256"/>
    </location>
</feature>
<dbReference type="InterPro" id="IPR040632">
    <property type="entry name" value="Sulfotransfer_4"/>
</dbReference>
<evidence type="ECO:0000256" key="1">
    <source>
        <dbReference type="SAM" id="Phobius"/>
    </source>
</evidence>
<reference evidence="2" key="1">
    <citation type="submission" date="2022-07" db="EMBL/GenBank/DDBJ databases">
        <title>Fungi with potential for degradation of polypropylene.</title>
        <authorList>
            <person name="Gostincar C."/>
        </authorList>
    </citation>
    <scope>NUCLEOTIDE SEQUENCE</scope>
    <source>
        <strain evidence="2">EXF-13287</strain>
    </source>
</reference>
<sequence length="261" mass="29336">MRFITDNKKPAKSPAAMQALCLGLSRCATSSLQAALESDVINMTPCMHMAHVGPHADRERLVLDAMNLPEFSQKRVKLLHELFDGYGATCDFPGWIFAAELMDMYPDAPVVLNQRQSARAWADSISASHGFFAKPVYLLACYWWETDRLHYRIHRRGYEIAGERFGTPDMLTAEFYEAHNGWVREEAAKRGRQVLEWTPGDGWGPLCRFLGKEAPEDGRSFPHLNDAKAMDAVKRVLVARGLAAWAVLGAAGWMAYRYLLG</sequence>
<dbReference type="PANTHER" id="PTHR36978">
    <property type="entry name" value="P-LOOP CONTAINING NUCLEOTIDE TRIPHOSPHATE HYDROLASE"/>
    <property type="match status" value="1"/>
</dbReference>
<dbReference type="PANTHER" id="PTHR36978:SF4">
    <property type="entry name" value="P-LOOP CONTAINING NUCLEOSIDE TRIPHOSPHATE HYDROLASE PROTEIN"/>
    <property type="match status" value="1"/>
</dbReference>
<dbReference type="EMBL" id="JANBVN010000008">
    <property type="protein sequence ID" value="KAJ9164957.1"/>
    <property type="molecule type" value="Genomic_DNA"/>
</dbReference>
<dbReference type="Proteomes" id="UP001174691">
    <property type="component" value="Unassembled WGS sequence"/>
</dbReference>
<dbReference type="Gene3D" id="3.40.50.300">
    <property type="entry name" value="P-loop containing nucleotide triphosphate hydrolases"/>
    <property type="match status" value="1"/>
</dbReference>
<keyword evidence="1" id="KW-0472">Membrane</keyword>
<comment type="caution">
    <text evidence="2">The sequence shown here is derived from an EMBL/GenBank/DDBJ whole genome shotgun (WGS) entry which is preliminary data.</text>
</comment>
<dbReference type="SUPFAM" id="SSF52540">
    <property type="entry name" value="P-loop containing nucleoside triphosphate hydrolases"/>
    <property type="match status" value="1"/>
</dbReference>
<name>A0AA38S8E1_9PEZI</name>